<sequence>ISSTLNIIPAYLTILHNALPQNYNYIVNSFEAVQPYSFLGTQTELFKLNFRINTRTVE</sequence>
<accession>A0ACA9PWY8</accession>
<evidence type="ECO:0000313" key="1">
    <source>
        <dbReference type="EMBL" id="CAG8726879.1"/>
    </source>
</evidence>
<reference evidence="1" key="1">
    <citation type="submission" date="2021-06" db="EMBL/GenBank/DDBJ databases">
        <authorList>
            <person name="Kallberg Y."/>
            <person name="Tangrot J."/>
            <person name="Rosling A."/>
        </authorList>
    </citation>
    <scope>NUCLEOTIDE SEQUENCE</scope>
    <source>
        <strain evidence="1">AU212A</strain>
    </source>
</reference>
<feature type="non-terminal residue" evidence="1">
    <location>
        <position position="58"/>
    </location>
</feature>
<dbReference type="Proteomes" id="UP000789860">
    <property type="component" value="Unassembled WGS sequence"/>
</dbReference>
<gene>
    <name evidence="1" type="ORF">SCALOS_LOCUS11464</name>
</gene>
<name>A0ACA9PWY8_9GLOM</name>
<evidence type="ECO:0000313" key="2">
    <source>
        <dbReference type="Proteomes" id="UP000789860"/>
    </source>
</evidence>
<proteinExistence type="predicted"/>
<comment type="caution">
    <text evidence="1">The sequence shown here is derived from an EMBL/GenBank/DDBJ whole genome shotgun (WGS) entry which is preliminary data.</text>
</comment>
<keyword evidence="2" id="KW-1185">Reference proteome</keyword>
<organism evidence="1 2">
    <name type="scientific">Scutellospora calospora</name>
    <dbReference type="NCBI Taxonomy" id="85575"/>
    <lineage>
        <taxon>Eukaryota</taxon>
        <taxon>Fungi</taxon>
        <taxon>Fungi incertae sedis</taxon>
        <taxon>Mucoromycota</taxon>
        <taxon>Glomeromycotina</taxon>
        <taxon>Glomeromycetes</taxon>
        <taxon>Diversisporales</taxon>
        <taxon>Gigasporaceae</taxon>
        <taxon>Scutellospora</taxon>
    </lineage>
</organism>
<protein>
    <submittedName>
        <fullName evidence="1">3733_t:CDS:1</fullName>
    </submittedName>
</protein>
<dbReference type="EMBL" id="CAJVPM010050329">
    <property type="protein sequence ID" value="CAG8726879.1"/>
    <property type="molecule type" value="Genomic_DNA"/>
</dbReference>
<feature type="non-terminal residue" evidence="1">
    <location>
        <position position="1"/>
    </location>
</feature>